<evidence type="ECO:0000256" key="1">
    <source>
        <dbReference type="SAM" id="MobiDB-lite"/>
    </source>
</evidence>
<reference evidence="2" key="1">
    <citation type="journal article" date="2014" name="Int. J. Syst. Evol. Microbiol.">
        <title>Complete genome sequence of Corynebacterium casei LMG S-19264T (=DSM 44701T), isolated from a smear-ripened cheese.</title>
        <authorList>
            <consortium name="US DOE Joint Genome Institute (JGI-PGF)"/>
            <person name="Walter F."/>
            <person name="Albersmeier A."/>
            <person name="Kalinowski J."/>
            <person name="Ruckert C."/>
        </authorList>
    </citation>
    <scope>NUCLEOTIDE SEQUENCE</scope>
    <source>
        <strain evidence="2">VKM Ac-2007</strain>
    </source>
</reference>
<reference evidence="2" key="2">
    <citation type="submission" date="2023-01" db="EMBL/GenBank/DDBJ databases">
        <authorList>
            <person name="Sun Q."/>
            <person name="Evtushenko L."/>
        </authorList>
    </citation>
    <scope>NUCLEOTIDE SEQUENCE</scope>
    <source>
        <strain evidence="2">VKM Ac-2007</strain>
    </source>
</reference>
<dbReference type="EMBL" id="BSEV01000004">
    <property type="protein sequence ID" value="GLK09193.1"/>
    <property type="molecule type" value="Genomic_DNA"/>
</dbReference>
<sequence length="68" mass="7380">MLPGALSGEGDGVDTGTRVFSGRRREGPDHRTRRNLPPVYAWPEDSPCHGGKVTAVRVAELKEPAGRR</sequence>
<protein>
    <submittedName>
        <fullName evidence="2">Uncharacterized protein</fullName>
    </submittedName>
</protein>
<evidence type="ECO:0000313" key="3">
    <source>
        <dbReference type="Proteomes" id="UP001143474"/>
    </source>
</evidence>
<name>A0A9W6MCX8_9ACTN</name>
<keyword evidence="3" id="KW-1185">Reference proteome</keyword>
<gene>
    <name evidence="2" type="ORF">GCM10017600_25990</name>
</gene>
<proteinExistence type="predicted"/>
<feature type="region of interest" description="Disordered" evidence="1">
    <location>
        <begin position="1"/>
        <end position="38"/>
    </location>
</feature>
<dbReference type="AlphaFoldDB" id="A0A9W6MCX8"/>
<comment type="caution">
    <text evidence="2">The sequence shown here is derived from an EMBL/GenBank/DDBJ whole genome shotgun (WGS) entry which is preliminary data.</text>
</comment>
<accession>A0A9W6MCX8</accession>
<dbReference type="Proteomes" id="UP001143474">
    <property type="component" value="Unassembled WGS sequence"/>
</dbReference>
<evidence type="ECO:0000313" key="2">
    <source>
        <dbReference type="EMBL" id="GLK09193.1"/>
    </source>
</evidence>
<organism evidence="2 3">
    <name type="scientific">Streptosporangium carneum</name>
    <dbReference type="NCBI Taxonomy" id="47481"/>
    <lineage>
        <taxon>Bacteria</taxon>
        <taxon>Bacillati</taxon>
        <taxon>Actinomycetota</taxon>
        <taxon>Actinomycetes</taxon>
        <taxon>Streptosporangiales</taxon>
        <taxon>Streptosporangiaceae</taxon>
        <taxon>Streptosporangium</taxon>
    </lineage>
</organism>